<gene>
    <name evidence="2" type="ORF">WG926_16010</name>
</gene>
<sequence length="355" mass="38659">MTAATGVHLVPVRAAHRIDEPALAGYLRPLLPGFEGGFRIEQFQGGQSNPTYCLTTPAGRYVLRKKPPGTLLASAHAVDREFRVMRALAGSDVPVPAVRVLCEDTDVIGQAFYVMDFVEGRIFEDPRLPGCTAADRARIYDDMNRVLAALHAIDPAEVGLEGFGRPHGYMARQISRWSQQYRASAVDDVPAMNSLMDWLAERAPDVADETAIAHGDYRPGNLLIHPTEARIIGVLDWELSTLGHPLADLAYNCQIYHLGARYPGPAMARADLAGMPSEADYLAAYCRRTGRDGIADWPVFLAFSFFRGAAIGAGVYRRGLDGNAADAQALERGALYKLFAEIGWDIAQGRAAAFL</sequence>
<evidence type="ECO:0000259" key="1">
    <source>
        <dbReference type="Pfam" id="PF01636"/>
    </source>
</evidence>
<dbReference type="PANTHER" id="PTHR47829:SF3">
    <property type="entry name" value="AMINOGLYCOSIDE PHOSPHOTRANSFERASE DOMAIN-CONTAINING PROTEIN"/>
    <property type="match status" value="1"/>
</dbReference>
<accession>A0ABU9YLY1</accession>
<evidence type="ECO:0000313" key="2">
    <source>
        <dbReference type="EMBL" id="MEN2989823.1"/>
    </source>
</evidence>
<comment type="caution">
    <text evidence="2">The sequence shown here is derived from an EMBL/GenBank/DDBJ whole genome shotgun (WGS) entry which is preliminary data.</text>
</comment>
<dbReference type="Pfam" id="PF01636">
    <property type="entry name" value="APH"/>
    <property type="match status" value="1"/>
</dbReference>
<name>A0ABU9YLY1_9PROT</name>
<protein>
    <submittedName>
        <fullName evidence="2">Phosphotransferase</fullName>
    </submittedName>
</protein>
<dbReference type="PANTHER" id="PTHR47829">
    <property type="entry name" value="HYDROLASE, PUTATIVE (AFU_ORTHOLOGUE AFUA_1G12880)-RELATED"/>
    <property type="match status" value="1"/>
</dbReference>
<keyword evidence="3" id="KW-1185">Reference proteome</keyword>
<evidence type="ECO:0000313" key="3">
    <source>
        <dbReference type="Proteomes" id="UP001413721"/>
    </source>
</evidence>
<organism evidence="2 3">
    <name type="scientific">Tistrella arctica</name>
    <dbReference type="NCBI Taxonomy" id="3133430"/>
    <lineage>
        <taxon>Bacteria</taxon>
        <taxon>Pseudomonadati</taxon>
        <taxon>Pseudomonadota</taxon>
        <taxon>Alphaproteobacteria</taxon>
        <taxon>Geminicoccales</taxon>
        <taxon>Geminicoccaceae</taxon>
        <taxon>Tistrella</taxon>
    </lineage>
</organism>
<dbReference type="CDD" id="cd05154">
    <property type="entry name" value="ACAD10_11_N-like"/>
    <property type="match status" value="1"/>
</dbReference>
<proteinExistence type="predicted"/>
<feature type="domain" description="Aminoglycoside phosphotransferase" evidence="1">
    <location>
        <begin position="40"/>
        <end position="256"/>
    </location>
</feature>
<dbReference type="InterPro" id="IPR011009">
    <property type="entry name" value="Kinase-like_dom_sf"/>
</dbReference>
<dbReference type="RefSeq" id="WP_345932941.1">
    <property type="nucleotide sequence ID" value="NZ_JBBKTV010000004.1"/>
</dbReference>
<dbReference type="SUPFAM" id="SSF56112">
    <property type="entry name" value="Protein kinase-like (PK-like)"/>
    <property type="match status" value="1"/>
</dbReference>
<dbReference type="EMBL" id="JBBKTW010000005">
    <property type="protein sequence ID" value="MEN2989823.1"/>
    <property type="molecule type" value="Genomic_DNA"/>
</dbReference>
<dbReference type="InterPro" id="IPR052898">
    <property type="entry name" value="ACAD10-like"/>
</dbReference>
<dbReference type="Gene3D" id="3.90.1200.10">
    <property type="match status" value="1"/>
</dbReference>
<dbReference type="Proteomes" id="UP001413721">
    <property type="component" value="Unassembled WGS sequence"/>
</dbReference>
<reference evidence="2 3" key="1">
    <citation type="submission" date="2024-03" db="EMBL/GenBank/DDBJ databases">
        <title>High-quality draft genome sequencing of Tistrella sp. BH-R2-4.</title>
        <authorList>
            <person name="Dong C."/>
        </authorList>
    </citation>
    <scope>NUCLEOTIDE SEQUENCE [LARGE SCALE GENOMIC DNA]</scope>
    <source>
        <strain evidence="2 3">BH-R2-4</strain>
    </source>
</reference>
<dbReference type="InterPro" id="IPR002575">
    <property type="entry name" value="Aminoglycoside_PTrfase"/>
</dbReference>
<dbReference type="InterPro" id="IPR041726">
    <property type="entry name" value="ACAD10_11_N"/>
</dbReference>
<dbReference type="Gene3D" id="3.30.200.20">
    <property type="entry name" value="Phosphorylase Kinase, domain 1"/>
    <property type="match status" value="1"/>
</dbReference>